<dbReference type="AlphaFoldDB" id="A0A7Y9LMS1"/>
<evidence type="ECO:0000313" key="3">
    <source>
        <dbReference type="EMBL" id="NYE81976.1"/>
    </source>
</evidence>
<dbReference type="Proteomes" id="UP000542125">
    <property type="component" value="Unassembled WGS sequence"/>
</dbReference>
<gene>
    <name evidence="3" type="ORF">FHW18_001247</name>
</gene>
<evidence type="ECO:0000313" key="4">
    <source>
        <dbReference type="Proteomes" id="UP000542125"/>
    </source>
</evidence>
<feature type="domain" description="SPOR" evidence="2">
    <location>
        <begin position="156"/>
        <end position="234"/>
    </location>
</feature>
<dbReference type="GO" id="GO:0042834">
    <property type="term" value="F:peptidoglycan binding"/>
    <property type="evidence" value="ECO:0007669"/>
    <property type="project" value="InterPro"/>
</dbReference>
<evidence type="ECO:0000259" key="2">
    <source>
        <dbReference type="PROSITE" id="PS51724"/>
    </source>
</evidence>
<dbReference type="PROSITE" id="PS51724">
    <property type="entry name" value="SPOR"/>
    <property type="match status" value="1"/>
</dbReference>
<proteinExistence type="predicted"/>
<comment type="caution">
    <text evidence="3">The sequence shown here is derived from an EMBL/GenBank/DDBJ whole genome shotgun (WGS) entry which is preliminary data.</text>
</comment>
<feature type="compositionally biased region" description="Low complexity" evidence="1">
    <location>
        <begin position="64"/>
        <end position="84"/>
    </location>
</feature>
<dbReference type="EMBL" id="JACBYR010000001">
    <property type="protein sequence ID" value="NYE81976.1"/>
    <property type="molecule type" value="Genomic_DNA"/>
</dbReference>
<feature type="region of interest" description="Disordered" evidence="1">
    <location>
        <begin position="43"/>
        <end position="84"/>
    </location>
</feature>
<evidence type="ECO:0000256" key="1">
    <source>
        <dbReference type="SAM" id="MobiDB-lite"/>
    </source>
</evidence>
<dbReference type="InterPro" id="IPR007730">
    <property type="entry name" value="SPOR-like_dom"/>
</dbReference>
<organism evidence="3 4">
    <name type="scientific">Pigmentiphaga litoralis</name>
    <dbReference type="NCBI Taxonomy" id="516702"/>
    <lineage>
        <taxon>Bacteria</taxon>
        <taxon>Pseudomonadati</taxon>
        <taxon>Pseudomonadota</taxon>
        <taxon>Betaproteobacteria</taxon>
        <taxon>Burkholderiales</taxon>
        <taxon>Alcaligenaceae</taxon>
        <taxon>Pigmentiphaga</taxon>
    </lineage>
</organism>
<protein>
    <recommendedName>
        <fullName evidence="2">SPOR domain-containing protein</fullName>
    </recommendedName>
</protein>
<reference evidence="3 4" key="1">
    <citation type="submission" date="2020-07" db="EMBL/GenBank/DDBJ databases">
        <title>Genomic Encyclopedia of Type Strains, Phase IV (KMG-V): Genome sequencing to study the core and pangenomes of soil and plant-associated prokaryotes.</title>
        <authorList>
            <person name="Whitman W."/>
        </authorList>
    </citation>
    <scope>NUCLEOTIDE SEQUENCE [LARGE SCALE GENOMIC DNA]</scope>
    <source>
        <strain evidence="3 4">SAS40</strain>
    </source>
</reference>
<name>A0A7Y9LMS1_9BURK</name>
<sequence length="271" mass="28333">MRSVFVVLLLANLALFGIGHGWFGQAKSQRGREPARLNQQIREEAIEVPRMPGVNETGPRSSESATPAAPTTASSATAAPAGGTAAAAGSGAAAVLVPAIGPQAASTPATPTPATPAANAALACLEWGSFTDAELPAAQRWAEERLTGARAEIRRIGDRPNWMVIVPAFADADAAQAAAIQLNRRGVKDLFVIQEAGPYQNAISLGVFRNEDSAHRQVDMLQGQGVRNAKVVTRPGGIIRSWLVVRNATADQQQALQAARATFTRQNVGSC</sequence>
<dbReference type="RefSeq" id="WP_179584420.1">
    <property type="nucleotide sequence ID" value="NZ_JACBYR010000001.1"/>
</dbReference>
<accession>A0A7Y9LMS1</accession>
<keyword evidence="4" id="KW-1185">Reference proteome</keyword>